<dbReference type="InterPro" id="IPR001245">
    <property type="entry name" value="Ser-Thr/Tyr_kinase_cat_dom"/>
</dbReference>
<evidence type="ECO:0000313" key="10">
    <source>
        <dbReference type="Proteomes" id="UP000626092"/>
    </source>
</evidence>
<evidence type="ECO:0000256" key="5">
    <source>
        <dbReference type="ARBA" id="ARBA00022840"/>
    </source>
</evidence>
<dbReference type="GO" id="GO:0004674">
    <property type="term" value="F:protein serine/threonine kinase activity"/>
    <property type="evidence" value="ECO:0007669"/>
    <property type="project" value="UniProtKB-KW"/>
</dbReference>
<evidence type="ECO:0000256" key="1">
    <source>
        <dbReference type="ARBA" id="ARBA00022527"/>
    </source>
</evidence>
<evidence type="ECO:0000256" key="6">
    <source>
        <dbReference type="PROSITE-ProRule" id="PRU10141"/>
    </source>
</evidence>
<protein>
    <recommendedName>
        <fullName evidence="8">Protein kinase domain-containing protein</fullName>
    </recommendedName>
</protein>
<organism evidence="9 10">
    <name type="scientific">Rhododendron simsii</name>
    <name type="common">Sims's rhododendron</name>
    <dbReference type="NCBI Taxonomy" id="118357"/>
    <lineage>
        <taxon>Eukaryota</taxon>
        <taxon>Viridiplantae</taxon>
        <taxon>Streptophyta</taxon>
        <taxon>Embryophyta</taxon>
        <taxon>Tracheophyta</taxon>
        <taxon>Spermatophyta</taxon>
        <taxon>Magnoliopsida</taxon>
        <taxon>eudicotyledons</taxon>
        <taxon>Gunneridae</taxon>
        <taxon>Pentapetalae</taxon>
        <taxon>asterids</taxon>
        <taxon>Ericales</taxon>
        <taxon>Ericaceae</taxon>
        <taxon>Ericoideae</taxon>
        <taxon>Rhodoreae</taxon>
        <taxon>Rhododendron</taxon>
    </lineage>
</organism>
<feature type="region of interest" description="Disordered" evidence="7">
    <location>
        <begin position="17"/>
        <end position="38"/>
    </location>
</feature>
<dbReference type="InterPro" id="IPR011009">
    <property type="entry name" value="Kinase-like_dom_sf"/>
</dbReference>
<keyword evidence="1" id="KW-0723">Serine/threonine-protein kinase</keyword>
<dbReference type="GO" id="GO:0005886">
    <property type="term" value="C:plasma membrane"/>
    <property type="evidence" value="ECO:0007669"/>
    <property type="project" value="TreeGrafter"/>
</dbReference>
<gene>
    <name evidence="9" type="ORF">RHSIM_Rhsim02G0065000</name>
</gene>
<dbReference type="Gene3D" id="3.30.200.20">
    <property type="entry name" value="Phosphorylase Kinase, domain 1"/>
    <property type="match status" value="2"/>
</dbReference>
<keyword evidence="2" id="KW-0808">Transferase</keyword>
<proteinExistence type="predicted"/>
<keyword evidence="10" id="KW-1185">Reference proteome</keyword>
<dbReference type="FunFam" id="3.30.200.20:FF:000039">
    <property type="entry name" value="receptor-like protein kinase FERONIA"/>
    <property type="match status" value="1"/>
</dbReference>
<feature type="binding site" evidence="6">
    <location>
        <position position="536"/>
    </location>
    <ligand>
        <name>ATP</name>
        <dbReference type="ChEBI" id="CHEBI:30616"/>
    </ligand>
</feature>
<keyword evidence="3 6" id="KW-0547">Nucleotide-binding</keyword>
<evidence type="ECO:0000259" key="8">
    <source>
        <dbReference type="PROSITE" id="PS50011"/>
    </source>
</evidence>
<dbReference type="EMBL" id="WJXA01000002">
    <property type="protein sequence ID" value="KAF7151631.1"/>
    <property type="molecule type" value="Genomic_DNA"/>
</dbReference>
<reference evidence="9" key="1">
    <citation type="submission" date="2019-11" db="EMBL/GenBank/DDBJ databases">
        <authorList>
            <person name="Liu Y."/>
            <person name="Hou J."/>
            <person name="Li T.-Q."/>
            <person name="Guan C.-H."/>
            <person name="Wu X."/>
            <person name="Wu H.-Z."/>
            <person name="Ling F."/>
            <person name="Zhang R."/>
            <person name="Shi X.-G."/>
            <person name="Ren J.-P."/>
            <person name="Chen E.-F."/>
            <person name="Sun J.-M."/>
        </authorList>
    </citation>
    <scope>NUCLEOTIDE SEQUENCE</scope>
    <source>
        <strain evidence="9">Adult_tree_wgs_1</strain>
        <tissue evidence="9">Leaves</tissue>
    </source>
</reference>
<keyword evidence="4" id="KW-0418">Kinase</keyword>
<keyword evidence="5 6" id="KW-0067">ATP-binding</keyword>
<evidence type="ECO:0000256" key="2">
    <source>
        <dbReference type="ARBA" id="ARBA00022679"/>
    </source>
</evidence>
<sequence length="763" mass="85597">MMTNAIRSMMDMWLGERKDNSSSSGKSNDSPRKSDSKTGAQLYHQFSLANIREATKDFSKSLLVRNSDKVYKGSVNIDGKALVVAIIRFKKLEGVGDEIHPKRLLLHPNILSPIGFCTEGDELILVYDYMANGSLQDYLHHNDTPLSWEMRLQICIGAAQGLEYLNVNGELELIHRCIEPSSILLDENWVAKVMLSNIRTMTNTSTCLLRSTTMHYNSRYQGDVLYSFGVMLLEVLICNKRLGRFFDERKQLGDYRNPKYPDMPLKHVLDDIILSDNVYQVMDPHLVGKIGSECLGEFVKITWRCLFQQGFGIRTSINYVVRSLQFAVHLQENWQSLNASSAAWTQSNSNEDISVNIYQEALNLSPADDWTEDSVLRAYWDLYAMMKIGGRLLFPSQPMWERRQPVFLRISPEYVIFRQTGQISQSVSLAANAAGGTDSSHGNNLSRNGTNVADVIPSLDVVPAGPSSKQYLSFSNNQNPIDGGVVQSDDTCRCFSLDEILIATDNFDDALVIGIGGFGKVYKGFIDDGATMVAIKRLNAESEQGAGEFWTKIKMLSKLQHTHLVALIGYCNECQEMTLIYEYMALGTLADHLYNASIPPPTWEQRLNMCIGATRGLDHLHCGTTQSFIHRDLKTTNILIDENWVAKISDFRLMSKDIASHSITHISTDVKGTFGYLDPDYLFTQRLTIKSDVYAFSVVNPGNAPLVVGQLLDDKCPEDFIKSLILSSCSLLTIEPLMTEFEKRSALILYLRFSSLAASDPHT</sequence>
<dbReference type="PANTHER" id="PTHR27003">
    <property type="entry name" value="OS07G0166700 PROTEIN"/>
    <property type="match status" value="1"/>
</dbReference>
<dbReference type="PROSITE" id="PS00107">
    <property type="entry name" value="PROTEIN_KINASE_ATP"/>
    <property type="match status" value="1"/>
</dbReference>
<dbReference type="GO" id="GO:0004714">
    <property type="term" value="F:transmembrane receptor protein tyrosine kinase activity"/>
    <property type="evidence" value="ECO:0007669"/>
    <property type="project" value="InterPro"/>
</dbReference>
<dbReference type="InterPro" id="IPR017441">
    <property type="entry name" value="Protein_kinase_ATP_BS"/>
</dbReference>
<dbReference type="PANTHER" id="PTHR27003:SF467">
    <property type="entry name" value="PROTEIN KINASE DOMAIN-CONTAINING PROTEIN"/>
    <property type="match status" value="1"/>
</dbReference>
<dbReference type="InterPro" id="IPR045272">
    <property type="entry name" value="ANXUR1/2-like"/>
</dbReference>
<dbReference type="PROSITE" id="PS00108">
    <property type="entry name" value="PROTEIN_KINASE_ST"/>
    <property type="match status" value="1"/>
</dbReference>
<feature type="domain" description="Protein kinase" evidence="8">
    <location>
        <begin position="507"/>
        <end position="763"/>
    </location>
</feature>
<accession>A0A834HP01</accession>
<dbReference type="InterPro" id="IPR008271">
    <property type="entry name" value="Ser/Thr_kinase_AS"/>
</dbReference>
<dbReference type="GO" id="GO:0009506">
    <property type="term" value="C:plasmodesma"/>
    <property type="evidence" value="ECO:0007669"/>
    <property type="project" value="TreeGrafter"/>
</dbReference>
<dbReference type="SMART" id="SM00220">
    <property type="entry name" value="S_TKc"/>
    <property type="match status" value="1"/>
</dbReference>
<dbReference type="SUPFAM" id="SSF56112">
    <property type="entry name" value="Protein kinase-like (PK-like)"/>
    <property type="match status" value="2"/>
</dbReference>
<comment type="caution">
    <text evidence="9">The sequence shown here is derived from an EMBL/GenBank/DDBJ whole genome shotgun (WGS) entry which is preliminary data.</text>
</comment>
<evidence type="ECO:0000256" key="3">
    <source>
        <dbReference type="ARBA" id="ARBA00022741"/>
    </source>
</evidence>
<dbReference type="PROSITE" id="PS50011">
    <property type="entry name" value="PROTEIN_KINASE_DOM"/>
    <property type="match status" value="2"/>
</dbReference>
<dbReference type="InterPro" id="IPR000719">
    <property type="entry name" value="Prot_kinase_dom"/>
</dbReference>
<feature type="domain" description="Protein kinase" evidence="8">
    <location>
        <begin position="56"/>
        <end position="386"/>
    </location>
</feature>
<dbReference type="GO" id="GO:0005524">
    <property type="term" value="F:ATP binding"/>
    <property type="evidence" value="ECO:0007669"/>
    <property type="project" value="UniProtKB-UniRule"/>
</dbReference>
<dbReference type="Proteomes" id="UP000626092">
    <property type="component" value="Unassembled WGS sequence"/>
</dbReference>
<evidence type="ECO:0000313" key="9">
    <source>
        <dbReference type="EMBL" id="KAF7151631.1"/>
    </source>
</evidence>
<evidence type="ECO:0000256" key="4">
    <source>
        <dbReference type="ARBA" id="ARBA00022777"/>
    </source>
</evidence>
<dbReference type="AlphaFoldDB" id="A0A834HP01"/>
<dbReference type="OrthoDB" id="4062651at2759"/>
<evidence type="ECO:0000256" key="7">
    <source>
        <dbReference type="SAM" id="MobiDB-lite"/>
    </source>
</evidence>
<name>A0A834HP01_RHOSS</name>
<dbReference type="Pfam" id="PF07714">
    <property type="entry name" value="PK_Tyr_Ser-Thr"/>
    <property type="match status" value="2"/>
</dbReference>
<dbReference type="Gene3D" id="1.10.510.10">
    <property type="entry name" value="Transferase(Phosphotransferase) domain 1"/>
    <property type="match status" value="2"/>
</dbReference>